<reference evidence="4" key="2">
    <citation type="submission" date="2021-06" db="EMBL/GenBank/DDBJ databases">
        <title>Interrogation of the integrated mobile genetic elements in gut-associated Bacteroides with a consensus prediction approach.</title>
        <authorList>
            <person name="Campbell D.E."/>
            <person name="Leigh J.R."/>
            <person name="Kim T."/>
            <person name="England W."/>
            <person name="Whitaker R.J."/>
            <person name="Degnan P.H."/>
        </authorList>
    </citation>
    <scope>NUCLEOTIDE SEQUENCE</scope>
    <source>
        <strain evidence="4">VPI-BTDOT2</strain>
    </source>
</reference>
<evidence type="ECO:0000313" key="5">
    <source>
        <dbReference type="Proteomes" id="UP000436858"/>
    </source>
</evidence>
<dbReference type="Proteomes" id="UP000436858">
    <property type="component" value="Unassembled WGS sequence"/>
</dbReference>
<dbReference type="EMBL" id="JAQNVG010000007">
    <property type="protein sequence ID" value="MDC2235239.1"/>
    <property type="molecule type" value="Genomic_DNA"/>
</dbReference>
<dbReference type="AlphaFoldDB" id="A0A0P0F932"/>
<accession>C6IST6</accession>
<organism evidence="1 6">
    <name type="scientific">Bacteroides thetaiotaomicron</name>
    <dbReference type="NCBI Taxonomy" id="818"/>
    <lineage>
        <taxon>Bacteria</taxon>
        <taxon>Pseudomonadati</taxon>
        <taxon>Bacteroidota</taxon>
        <taxon>Bacteroidia</taxon>
        <taxon>Bacteroidales</taxon>
        <taxon>Bacteroidaceae</taxon>
        <taxon>Bacteroides</taxon>
    </lineage>
</organism>
<dbReference type="RefSeq" id="WP_008764899.1">
    <property type="nucleotide sequence ID" value="NZ_BAABXH010000001.1"/>
</dbReference>
<dbReference type="Proteomes" id="UP000440614">
    <property type="component" value="Unassembled WGS sequence"/>
</dbReference>
<dbReference type="Proteomes" id="UP001217776">
    <property type="component" value="Unassembled WGS sequence"/>
</dbReference>
<evidence type="ECO:0000313" key="4">
    <source>
        <dbReference type="EMBL" id="UYU74041.1"/>
    </source>
</evidence>
<evidence type="ECO:0000313" key="1">
    <source>
        <dbReference type="EMBL" id="KAB4305906.1"/>
    </source>
</evidence>
<name>A0A0P0F932_BACT4</name>
<dbReference type="EMBL" id="WCRY01000004">
    <property type="protein sequence ID" value="KAB4485218.1"/>
    <property type="molecule type" value="Genomic_DNA"/>
</dbReference>
<evidence type="ECO:0000313" key="3">
    <source>
        <dbReference type="EMBL" id="MDC2235239.1"/>
    </source>
</evidence>
<evidence type="ECO:0000313" key="6">
    <source>
        <dbReference type="Proteomes" id="UP000440614"/>
    </source>
</evidence>
<dbReference type="InterPro" id="IPR021295">
    <property type="entry name" value="DUF2867"/>
</dbReference>
<dbReference type="OMA" id="KHLDFRV"/>
<dbReference type="Proteomes" id="UP001156216">
    <property type="component" value="Chromosome"/>
</dbReference>
<proteinExistence type="predicted"/>
<dbReference type="KEGG" id="btho:Btheta7330_01828"/>
<reference evidence="3" key="3">
    <citation type="submission" date="2022-10" db="EMBL/GenBank/DDBJ databases">
        <title>Human gut microbiome strain richness.</title>
        <authorList>
            <person name="Chen-Liaw A."/>
        </authorList>
    </citation>
    <scope>NUCLEOTIDE SEQUENCE</scope>
    <source>
        <strain evidence="3">1001283st1_A3_1001283B150304_161114</strain>
    </source>
</reference>
<protein>
    <submittedName>
        <fullName evidence="1">DUF2867 domain-containing protein</fullName>
    </submittedName>
</protein>
<dbReference type="EMBL" id="CP083681">
    <property type="protein sequence ID" value="UYU74041.1"/>
    <property type="molecule type" value="Genomic_DNA"/>
</dbReference>
<dbReference type="GeneID" id="60927373"/>
<dbReference type="EMBL" id="WCSY01000033">
    <property type="protein sequence ID" value="KAB4305906.1"/>
    <property type="molecule type" value="Genomic_DNA"/>
</dbReference>
<accession>A0A0P0F932</accession>
<dbReference type="Pfam" id="PF11066">
    <property type="entry name" value="DUF2867"/>
    <property type="match status" value="1"/>
</dbReference>
<gene>
    <name evidence="2" type="ORF">GAN91_06190</name>
    <name evidence="1" type="ORF">GAO51_24990</name>
    <name evidence="4" type="ORF">KQP59_07915</name>
    <name evidence="3" type="ORF">PO127_05675</name>
</gene>
<sequence>MMKEQNIPQDSLIAGYLPADYCDSFSRNVVSEKAITSDEFFDMAFNHSPGWVNGLMKLRNAIVKPLGLEVGMRFADTICEQNAQEVVFGMPDKHLTFHASLWCGEKEPGGQTFTITTVVKFNNRLGRLYFFFIRPFHKVIIRSMLKRVAKRLK</sequence>
<reference evidence="5 6" key="1">
    <citation type="journal article" date="2019" name="Nat. Med.">
        <title>A library of human gut bacterial isolates paired with longitudinal multiomics data enables mechanistic microbiome research.</title>
        <authorList>
            <person name="Poyet M."/>
            <person name="Groussin M."/>
            <person name="Gibbons S.M."/>
            <person name="Avila-Pacheco J."/>
            <person name="Jiang X."/>
            <person name="Kearney S.M."/>
            <person name="Perrotta A.R."/>
            <person name="Berdy B."/>
            <person name="Zhao S."/>
            <person name="Lieberman T.D."/>
            <person name="Swanson P.K."/>
            <person name="Smith M."/>
            <person name="Roesemann S."/>
            <person name="Alexander J.E."/>
            <person name="Rich S.A."/>
            <person name="Livny J."/>
            <person name="Vlamakis H."/>
            <person name="Clish C."/>
            <person name="Bullock K."/>
            <person name="Deik A."/>
            <person name="Scott J."/>
            <person name="Pierce K.A."/>
            <person name="Xavier R.J."/>
            <person name="Alm E.J."/>
        </authorList>
    </citation>
    <scope>NUCLEOTIDE SEQUENCE [LARGE SCALE GENOMIC DNA]</scope>
    <source>
        <strain evidence="2 5">BIOML-A162</strain>
        <strain evidence="1 6">BIOML-A188</strain>
    </source>
</reference>
<evidence type="ECO:0000313" key="2">
    <source>
        <dbReference type="EMBL" id="KAB4485218.1"/>
    </source>
</evidence>